<dbReference type="EMBL" id="AP027732">
    <property type="protein sequence ID" value="BDZ51044.1"/>
    <property type="molecule type" value="Genomic_DNA"/>
</dbReference>
<evidence type="ECO:0008006" key="4">
    <source>
        <dbReference type="Google" id="ProtNLM"/>
    </source>
</evidence>
<evidence type="ECO:0000313" key="2">
    <source>
        <dbReference type="EMBL" id="BDZ51044.1"/>
    </source>
</evidence>
<protein>
    <recommendedName>
        <fullName evidence="4">ATP synthase protein I</fullName>
    </recommendedName>
</protein>
<evidence type="ECO:0000256" key="1">
    <source>
        <dbReference type="SAM" id="Phobius"/>
    </source>
</evidence>
<proteinExistence type="predicted"/>
<dbReference type="Proteomes" id="UP001321486">
    <property type="component" value="Chromosome"/>
</dbReference>
<keyword evidence="1" id="KW-0472">Membrane</keyword>
<sequence length="150" mass="15330">MNPANNRIFTRILRLGSLLALGIAVVGCLVGGLTVGATGVTSALVGTALALVFTGMTAASILIGLRASGGSLLSGAFFGIVLGGWLLKFIVFLVIVVLLKDQPWVNTLVMFLSIVVGVVGSLVVDVVVITRSRVGIDVALPGAERANSDK</sequence>
<dbReference type="PROSITE" id="PS51257">
    <property type="entry name" value="PROKAR_LIPOPROTEIN"/>
    <property type="match status" value="1"/>
</dbReference>
<accession>A0ABM8GRX3</accession>
<keyword evidence="1" id="KW-1133">Transmembrane helix</keyword>
<keyword evidence="1" id="KW-0812">Transmembrane</keyword>
<keyword evidence="3" id="KW-1185">Reference proteome</keyword>
<organism evidence="2 3">
    <name type="scientific">Frondihabitans sucicola</name>
    <dbReference type="NCBI Taxonomy" id="1268041"/>
    <lineage>
        <taxon>Bacteria</taxon>
        <taxon>Bacillati</taxon>
        <taxon>Actinomycetota</taxon>
        <taxon>Actinomycetes</taxon>
        <taxon>Micrococcales</taxon>
        <taxon>Microbacteriaceae</taxon>
        <taxon>Frondihabitans</taxon>
    </lineage>
</organism>
<evidence type="ECO:0000313" key="3">
    <source>
        <dbReference type="Proteomes" id="UP001321486"/>
    </source>
</evidence>
<feature type="transmembrane region" description="Helical" evidence="1">
    <location>
        <begin position="105"/>
        <end position="128"/>
    </location>
</feature>
<name>A0ABM8GRX3_9MICO</name>
<feature type="transmembrane region" description="Helical" evidence="1">
    <location>
        <begin position="12"/>
        <end position="37"/>
    </location>
</feature>
<feature type="transmembrane region" description="Helical" evidence="1">
    <location>
        <begin position="77"/>
        <end position="99"/>
    </location>
</feature>
<reference evidence="3" key="1">
    <citation type="journal article" date="2019" name="Int. J. Syst. Evol. Microbiol.">
        <title>The Global Catalogue of Microorganisms (GCM) 10K type strain sequencing project: providing services to taxonomists for standard genome sequencing and annotation.</title>
        <authorList>
            <consortium name="The Broad Institute Genomics Platform"/>
            <consortium name="The Broad Institute Genome Sequencing Center for Infectious Disease"/>
            <person name="Wu L."/>
            <person name="Ma J."/>
        </authorList>
    </citation>
    <scope>NUCLEOTIDE SEQUENCE [LARGE SCALE GENOMIC DNA]</scope>
    <source>
        <strain evidence="3">NBRC 108728</strain>
    </source>
</reference>
<gene>
    <name evidence="2" type="ORF">GCM10025867_32850</name>
</gene>
<dbReference type="RefSeq" id="WP_286343902.1">
    <property type="nucleotide sequence ID" value="NZ_AP027732.1"/>
</dbReference>
<feature type="transmembrane region" description="Helical" evidence="1">
    <location>
        <begin position="43"/>
        <end position="65"/>
    </location>
</feature>